<feature type="region of interest" description="Disordered" evidence="1">
    <location>
        <begin position="1223"/>
        <end position="1243"/>
    </location>
</feature>
<keyword evidence="2" id="KW-1133">Transmembrane helix</keyword>
<evidence type="ECO:0000259" key="3">
    <source>
        <dbReference type="Pfam" id="PF21678"/>
    </source>
</evidence>
<feature type="compositionally biased region" description="Polar residues" evidence="1">
    <location>
        <begin position="1108"/>
        <end position="1118"/>
    </location>
</feature>
<dbReference type="Proteomes" id="UP000094819">
    <property type="component" value="Unassembled WGS sequence"/>
</dbReference>
<organism evidence="4 5">
    <name type="scientific">Cryptococcus wingfieldii CBS 7118</name>
    <dbReference type="NCBI Taxonomy" id="1295528"/>
    <lineage>
        <taxon>Eukaryota</taxon>
        <taxon>Fungi</taxon>
        <taxon>Dikarya</taxon>
        <taxon>Basidiomycota</taxon>
        <taxon>Agaricomycotina</taxon>
        <taxon>Tremellomycetes</taxon>
        <taxon>Tremellales</taxon>
        <taxon>Cryptococcaceae</taxon>
        <taxon>Cryptococcus</taxon>
    </lineage>
</organism>
<feature type="compositionally biased region" description="Basic and acidic residues" evidence="1">
    <location>
        <begin position="1119"/>
        <end position="1135"/>
    </location>
</feature>
<accession>A0A1E3J937</accession>
<keyword evidence="2" id="KW-0472">Membrane</keyword>
<dbReference type="GO" id="GO:0006113">
    <property type="term" value="P:fermentation"/>
    <property type="evidence" value="ECO:0007669"/>
    <property type="project" value="InterPro"/>
</dbReference>
<feature type="domain" description="Csf1 N-terminal" evidence="3">
    <location>
        <begin position="22"/>
        <end position="795"/>
    </location>
</feature>
<evidence type="ECO:0000256" key="1">
    <source>
        <dbReference type="SAM" id="MobiDB-lite"/>
    </source>
</evidence>
<dbReference type="GO" id="GO:0016020">
    <property type="term" value="C:membrane"/>
    <property type="evidence" value="ECO:0007669"/>
    <property type="project" value="InterPro"/>
</dbReference>
<dbReference type="PANTHER" id="PTHR32085:SF3">
    <property type="entry name" value="PROTEIN CSF1"/>
    <property type="match status" value="1"/>
</dbReference>
<dbReference type="Pfam" id="PF21678">
    <property type="entry name" value="Csf1_N"/>
    <property type="match status" value="1"/>
</dbReference>
<feature type="compositionally biased region" description="Basic and acidic residues" evidence="1">
    <location>
        <begin position="142"/>
        <end position="165"/>
    </location>
</feature>
<feature type="transmembrane region" description="Helical" evidence="2">
    <location>
        <begin position="6"/>
        <end position="26"/>
    </location>
</feature>
<keyword evidence="5" id="KW-1185">Reference proteome</keyword>
<dbReference type="InterPro" id="IPR048636">
    <property type="entry name" value="Csf1_N"/>
</dbReference>
<reference evidence="4 5" key="1">
    <citation type="submission" date="2016-06" db="EMBL/GenBank/DDBJ databases">
        <title>Evolution of pathogenesis and genome organization in the Tremellales.</title>
        <authorList>
            <person name="Cuomo C."/>
            <person name="Litvintseva A."/>
            <person name="Heitman J."/>
            <person name="Chen Y."/>
            <person name="Sun S."/>
            <person name="Springer D."/>
            <person name="Dromer F."/>
            <person name="Young S."/>
            <person name="Zeng Q."/>
            <person name="Chapman S."/>
            <person name="Gujja S."/>
            <person name="Saif S."/>
            <person name="Birren B."/>
        </authorList>
    </citation>
    <scope>NUCLEOTIDE SEQUENCE [LARGE SCALE GENOMIC DNA]</scope>
    <source>
        <strain evidence="4 5">CBS 7118</strain>
    </source>
</reference>
<feature type="compositionally biased region" description="Basic and acidic residues" evidence="1">
    <location>
        <begin position="176"/>
        <end position="193"/>
    </location>
</feature>
<proteinExistence type="predicted"/>
<protein>
    <recommendedName>
        <fullName evidence="3">Csf1 N-terminal domain-containing protein</fullName>
    </recommendedName>
</protein>
<feature type="region of interest" description="Disordered" evidence="1">
    <location>
        <begin position="1107"/>
        <end position="1191"/>
    </location>
</feature>
<dbReference type="GeneID" id="30193149"/>
<keyword evidence="2" id="KW-0812">Transmembrane</keyword>
<dbReference type="InterPro" id="IPR029636">
    <property type="entry name" value="Csf1"/>
</dbReference>
<gene>
    <name evidence="4" type="ORF">L198_03936</name>
</gene>
<feature type="compositionally biased region" description="Low complexity" evidence="1">
    <location>
        <begin position="1175"/>
        <end position="1190"/>
    </location>
</feature>
<evidence type="ECO:0000313" key="4">
    <source>
        <dbReference type="EMBL" id="ODN97373.1"/>
    </source>
</evidence>
<dbReference type="OrthoDB" id="10051416at2759"/>
<comment type="caution">
    <text evidence="4">The sequence shown here is derived from an EMBL/GenBank/DDBJ whole genome shotgun (WGS) entry which is preliminary data.</text>
</comment>
<feature type="compositionally biased region" description="Basic and acidic residues" evidence="1">
    <location>
        <begin position="1228"/>
        <end position="1240"/>
    </location>
</feature>
<sequence>MTQVNLVLLIELAAVVVGATAFLFYWNRLLASVLAFLVRIYSWRVLHAYVSIGSLQISPLAGRISFRDLEYHSSNISVRALNGHVTWRYWKLHVRSELDTQSTSRKRNHLPCRIVVYAKGVEAFVYNRTPAYDDIVERMKKHEKEANDEKLRQTRSTESRDEGGLRSRLRNLGRMSTRDSSTKGIMNKDKENSDTSPTHELPAQIKPLKASSDSVNWFREALPLELRIIAGSIVLGSDATPTVLIGDFKKVEGTLETCDSRSILDQYKLAVELKFHEANVLTRTNVDHSGPLLAHGKKVYDELLKRQADLSRQPPSVISIFTGFHLLAKQFPFLYDPKFSTPPVPGLSTSKLWKGLARYRLPEDSDPTTPQNSTQEELEYAKVTHLLEAPELTLTYYSDTPGIVPDPLSAPFIDPLDEIGNVDLPPEYGIDITIHKGIIKYGPWADRQREQIQRAFAPALFFDSEPRPRLKQGESRLHTILVLRIMLEDETTLRIPTRESSKNWQYDNASSNTERRYGWLDVAVGPNSSVVYTQEQIATSRGYESMLVLHLDQLAISSSVNLDTFIRSKTCKLSMAMPTPLPWNAQRDWGMDVAFDSPAISILRDHVTLISDLAKDWSSGTTGGDYHHFVPCHYNFRVSLINYAFHLYINDYNIVDAPGSRDSNAFMDVYGPRLDAVVAVASTQYRPESSVVPFNISLSDALVELCVPIWDTHRTFGTDVYEIGRVGSLTASGSYRYYAVARPDHEENLTLHLEGKHARFKALGWVLRRLFCVKDNYFGSFTQFTTMAEFLERFDHDPATVGDPVEEKWRPGRSDPFAAHITMNIEESLIVMSDEIYNITSGIALPVPQLQLTIKSVDEFMELALNATPTYIVAAPSLIDIYRKGSAPLLADDQVIFLEGMELKAIRLFGPQPRATTYLCLWEANITSVTAFLTGDFISTLKAVGSAVGYTFSDPENSPDQNYQLKTPPDVTFFKLCVEKALVMLTEDDHSISIDIPLGLLLDTSTWGTRSHSSNTSMLVPSLTANLLSRGPGSQWQVVSNVCLGMTLDVYNAPERWQEHVEAQQRFLRDQDTATGRIWFLYQGGKPQKRRHVNGLYLPLPLKKNPDTLANDSESTHSLIDHHQQNKRPSSRDSDSSDDMQSPTIPLMKRTKAKFASGSIPGGTNGPSDGDESDTVSSSTSTEGSRISVSPNLRVDMADGLDIRLRHYRLAHSQHIHSQWLPLIDGSGSRDQKDHPRSEGGLENGKVIRIGFNTIVGNIKPEALPAVAKINSVLSHQDDSYEKRLDRLLVNQYDKIEDAKSSEHPTVYDIRIPAFLVCVTGPDVSASTMVKVDNTKVDIHNYAPQRDLSPTHKSVLDLKVSVSSATITSYASAEKCPLSLVDVDDMAAGIPGSCPIAHVSLGKLKGSLYQSSRVRLQGTISHARLYIVTSFVPFAVAYADFWASTVKQASLFAPEATLDSEMLFHVLSSAVDSGRGAYLPSFAYVAPYGLHEQDSQLGNRRQTGWWLLARFREWLRSGPLNGTFDRQDLPTRTSYVLAELLRYDDSLQGASQIVEAQPFFHLAFMKPSRTDANSGQRDKPTDVSLYVEELAMRHRGRSLGSRTEFTSLIMINKSSVGYSVISASSEKTSCQSRLMAAIQSVNLQIHDSILALANQAVHTLAERLNGPNASTDLLQSEPVGTTAMAVSVQITNASADVVGGNLRLHLGAHNFLVNGVSRSKVGTTRSSKESLTASLDILEFALLQPHGTIEARPADRIVLSLRTTGWASSLHRFTSSDQIAKVRLLVGLKAVEFDSRPQLRALYFFVQEWKAQELPLYASSIEDMREVLKNHKSSSPNHKEPMVLSELDITVQRLQVQVRAARALWVRWDIGKVYTSRVAASETIRFAFKAAPQVVGAYASRKSKSSDATALHLPSVTATGVWRLLEDAPHVSADVQVGLFTGVLRPAMLDRLLSLHQKLGEDLKELVHAWQHDVAKVRDKLRGKHPGAPSPAPTAMRDIIFNLNVGVAGLRFGLRAEDVPATVMFEALAITGTANNQHHPDKGLQWGAQVNHFSLSLGHPYEKGSLQNFLPISRPCTASMTLDFWVEEIPETPTSALHLKISLSQVRTVMHVEALNELIDLFKSWSSDLYILREHRAEEMAEVKEQTTKVLKKLESADSAGRPESSWLASRLLTVKIEGVGIAIPLVQSAQILSGGVPALLFSIRNISYENKHNAIARFRMQTMALQFVKQFDLGKTDHYTHDAHGTKNCMVLPAIESEAQMSSSHDQWQLSAHCSATDFKLVLSPDVSDGILELINLFEQGKERISTAEAQYKTEMAKHAQESLTTKYDDHLSPMPVPRSQSILLRMSFTFNSGVVELHREPSDAERQTMDGETRRGGKGWHDVVILPTVSMWVEYNGPAQDEEPLLLFNLAVHESRNLLRPTILPFFVQTVNRMARRQGSSVPSLPVSKTSDPAPVVQAPKRTATNVRVTLRIDKSELRLSCAPDSNSYVDLKWESGGFFASFTPGTKGHTTVAGSISGVTSYLKHEFAEGRSCIEAGAKDISFSVTSGALGDQKFLSVALDSQISAQFRLEQFSAWLAFAAVWIDNTPEIQRPAKPIVESSPSTLPNSTVITTLVRFRAIDFDANIGVTKANLKISPIVIRAVSNGVKTDLCFNLGVTHVIARGDISGDIRSESLSLKTTRQSSRSGVVNDPTVLSMSIDAGHLSGDLSLQELGVISFTLDPATVTLADDWKSFTQDGTAPVILSFAVKAGTFRSVVRLLAIPALLNKFYSVSNTIDSQERIASHRSNTYKLGQARKSTEPTPMAAAILNTARRAGQSLSADNTVNTAQNMRFDLGGVDIGLFNAPPSENQRGDFYRFMIGKVEADLKRQVTTEGMPKRDMNLLVSYLEWVSSDGVKAAKEVKKDRPLKETIHAASAYHRKEIASLPLMTMTMDSVEEPKPLAIVYDFDLVWGDGDLDISIMPYFFEQVYKTFDTLIKGLDQEQLTRARRRGDGDVKDKGVAPEEQLAFRRRIEGQRPLPIPRLKLLGEATGEAMTWVPKITAANERLPVMVHRFVTLPLEEGMDLLLRLYEKQLPDKAK</sequence>
<feature type="region of interest" description="Disordered" evidence="1">
    <location>
        <begin position="142"/>
        <end position="200"/>
    </location>
</feature>
<evidence type="ECO:0000256" key="2">
    <source>
        <dbReference type="SAM" id="Phobius"/>
    </source>
</evidence>
<dbReference type="RefSeq" id="XP_019031975.1">
    <property type="nucleotide sequence ID" value="XM_019176062.1"/>
</dbReference>
<dbReference type="PANTHER" id="PTHR32085">
    <property type="entry name" value="PROTEIN CSF1"/>
    <property type="match status" value="1"/>
</dbReference>
<dbReference type="EMBL" id="AWGH01000010">
    <property type="protein sequence ID" value="ODN97373.1"/>
    <property type="molecule type" value="Genomic_DNA"/>
</dbReference>
<name>A0A1E3J937_9TREE</name>
<evidence type="ECO:0000313" key="5">
    <source>
        <dbReference type="Proteomes" id="UP000094819"/>
    </source>
</evidence>